<evidence type="ECO:0000259" key="6">
    <source>
        <dbReference type="PROSITE" id="PS50102"/>
    </source>
</evidence>
<organism evidence="7 8">
    <name type="scientific">Aspergillus fumigatus (strain CBS 144.89 / FGSC A1163 / CEA10)</name>
    <name type="common">Neosartorya fumigata</name>
    <dbReference type="NCBI Taxonomy" id="451804"/>
    <lineage>
        <taxon>Eukaryota</taxon>
        <taxon>Fungi</taxon>
        <taxon>Dikarya</taxon>
        <taxon>Ascomycota</taxon>
        <taxon>Pezizomycotina</taxon>
        <taxon>Eurotiomycetes</taxon>
        <taxon>Eurotiomycetidae</taxon>
        <taxon>Eurotiales</taxon>
        <taxon>Aspergillaceae</taxon>
        <taxon>Aspergillus</taxon>
        <taxon>Aspergillus subgen. Fumigati</taxon>
    </lineage>
</organism>
<feature type="compositionally biased region" description="Basic and acidic residues" evidence="5">
    <location>
        <begin position="128"/>
        <end position="137"/>
    </location>
</feature>
<dbReference type="HOGENOM" id="CLU_025741_5_1_1"/>
<protein>
    <submittedName>
        <fullName evidence="7">Ribosomal biogenesis protein Gar2</fullName>
    </submittedName>
</protein>
<comment type="subcellular location">
    <subcellularLocation>
        <location evidence="1">Nucleus</location>
        <location evidence="1">Nucleolus</location>
    </subcellularLocation>
</comment>
<evidence type="ECO:0000256" key="4">
    <source>
        <dbReference type="PROSITE-ProRule" id="PRU00176"/>
    </source>
</evidence>
<dbReference type="SMART" id="SM00360">
    <property type="entry name" value="RRM"/>
    <property type="match status" value="1"/>
</dbReference>
<accession>B0Y5I0</accession>
<feature type="compositionally biased region" description="Polar residues" evidence="5">
    <location>
        <begin position="464"/>
        <end position="473"/>
    </location>
</feature>
<dbReference type="Pfam" id="PF00076">
    <property type="entry name" value="RRM_1"/>
    <property type="match status" value="1"/>
</dbReference>
<dbReference type="EMBL" id="DS499598">
    <property type="protein sequence ID" value="EDP50015.1"/>
    <property type="molecule type" value="Genomic_DNA"/>
</dbReference>
<dbReference type="SUPFAM" id="SSF54928">
    <property type="entry name" value="RNA-binding domain, RBD"/>
    <property type="match status" value="1"/>
</dbReference>
<dbReference type="Proteomes" id="UP000001699">
    <property type="component" value="Unassembled WGS sequence"/>
</dbReference>
<sequence length="509" mass="56636">MGDQKKSFPHLVFGKGLIAVLQPSIQHTTTRNMAPDKKDKKRKAATTVTADSPAKKTKKVEAKPSEAPKETPKSILKKNKKDGPATEQNSTSKVKVNGEPTRQVKPRKRAADFLSDDESEPEVVASEPKADTEEKKQPSKKKSKKEDGTPAPATKAKTSATAAKPKATKAKKPEPVVEESDDEDNQQVPVVSDDSSEDEEDDTLDDQTAALIKGFESSGDEDESGDEGFDPDQPVPKIPDSKKAKRKILKKQKKHDEPEVPGTVYVGRIPHGFYEHQMRAYFSQFGDITRLRLSRNRITGRSKHYAFVEFASSTVAKIVAETMDNYLMYGHILKCKYVPSDQLHPEVWKGANRRFKRTPWNRIEKKRLEKGKTREQWSERIEREQKRRLAKAEKLKALGYEYELPQLKSVDEVPVQEETKAIEAADTTADEPKKAIEAPSAQESKEETTVDETPKKLKKEKKASQSTPKQGTPKQDGEKASTKKGVNGAAASPATKAGTKDKKAKKVKA</sequence>
<feature type="compositionally biased region" description="Basic residues" evidence="5">
    <location>
        <begin position="243"/>
        <end position="253"/>
    </location>
</feature>
<dbReference type="InterPro" id="IPR012677">
    <property type="entry name" value="Nucleotide-bd_a/b_plait_sf"/>
</dbReference>
<feature type="region of interest" description="Disordered" evidence="5">
    <location>
        <begin position="422"/>
        <end position="509"/>
    </location>
</feature>
<dbReference type="CDD" id="cd12307">
    <property type="entry name" value="RRM_NIFK_like"/>
    <property type="match status" value="1"/>
</dbReference>
<feature type="compositionally biased region" description="Basic and acidic residues" evidence="5">
    <location>
        <begin position="443"/>
        <end position="455"/>
    </location>
</feature>
<evidence type="ECO:0000256" key="2">
    <source>
        <dbReference type="ARBA" id="ARBA00022884"/>
    </source>
</evidence>
<dbReference type="GO" id="GO:0003723">
    <property type="term" value="F:RNA binding"/>
    <property type="evidence" value="ECO:0007669"/>
    <property type="project" value="UniProtKB-UniRule"/>
</dbReference>
<keyword evidence="2 4" id="KW-0694">RNA-binding</keyword>
<feature type="domain" description="RRM" evidence="6">
    <location>
        <begin position="262"/>
        <end position="340"/>
    </location>
</feature>
<feature type="compositionally biased region" description="Acidic residues" evidence="5">
    <location>
        <begin position="176"/>
        <end position="185"/>
    </location>
</feature>
<feature type="compositionally biased region" description="Basic and acidic residues" evidence="5">
    <location>
        <begin position="59"/>
        <end position="72"/>
    </location>
</feature>
<dbReference type="OrthoDB" id="21467at2759"/>
<dbReference type="Gene3D" id="3.30.70.330">
    <property type="match status" value="1"/>
</dbReference>
<gene>
    <name evidence="7" type="ORF">AFUB_063470</name>
</gene>
<evidence type="ECO:0000256" key="1">
    <source>
        <dbReference type="ARBA" id="ARBA00004604"/>
    </source>
</evidence>
<reference evidence="7 8" key="1">
    <citation type="journal article" date="2008" name="PLoS Genet.">
        <title>Genomic islands in the pathogenic filamentous fungus Aspergillus fumigatus.</title>
        <authorList>
            <person name="Fedorova N.D."/>
            <person name="Khaldi N."/>
            <person name="Joardar V.S."/>
            <person name="Maiti R."/>
            <person name="Amedeo P."/>
            <person name="Anderson M.J."/>
            <person name="Crabtree J."/>
            <person name="Silva J.C."/>
            <person name="Badger J.H."/>
            <person name="Albarraq A."/>
            <person name="Angiuoli S."/>
            <person name="Bussey H."/>
            <person name="Bowyer P."/>
            <person name="Cotty P.J."/>
            <person name="Dyer P.S."/>
            <person name="Egan A."/>
            <person name="Galens K."/>
            <person name="Fraser-Liggett C.M."/>
            <person name="Haas B.J."/>
            <person name="Inman J.M."/>
            <person name="Kent R."/>
            <person name="Lemieux S."/>
            <person name="Malavazi I."/>
            <person name="Orvis J."/>
            <person name="Roemer T."/>
            <person name="Ronning C.M."/>
            <person name="Sundaram J.P."/>
            <person name="Sutton G."/>
            <person name="Turner G."/>
            <person name="Venter J.C."/>
            <person name="White O.R."/>
            <person name="Whitty B.R."/>
            <person name="Youngman P."/>
            <person name="Wolfe K.H."/>
            <person name="Goldman G.H."/>
            <person name="Wortman J.R."/>
            <person name="Jiang B."/>
            <person name="Denning D.W."/>
            <person name="Nierman W.C."/>
        </authorList>
    </citation>
    <scope>NUCLEOTIDE SEQUENCE [LARGE SCALE GENOMIC DNA]</scope>
    <source>
        <strain evidence="8">CBS 144.89 / FGSC A1163 / CEA10</strain>
    </source>
</reference>
<evidence type="ECO:0000256" key="3">
    <source>
        <dbReference type="ARBA" id="ARBA00023242"/>
    </source>
</evidence>
<keyword evidence="3" id="KW-0539">Nucleus</keyword>
<feature type="region of interest" description="Disordered" evidence="5">
    <location>
        <begin position="216"/>
        <end position="262"/>
    </location>
</feature>
<dbReference type="AlphaFoldDB" id="B0Y5I0"/>
<evidence type="ECO:0000256" key="5">
    <source>
        <dbReference type="SAM" id="MobiDB-lite"/>
    </source>
</evidence>
<feature type="compositionally biased region" description="Acidic residues" evidence="5">
    <location>
        <begin position="218"/>
        <end position="230"/>
    </location>
</feature>
<feature type="compositionally biased region" description="Low complexity" evidence="5">
    <location>
        <begin position="149"/>
        <end position="165"/>
    </location>
</feature>
<dbReference type="PANTHER" id="PTHR46754">
    <property type="entry name" value="MKI67 FHA DOMAIN-INTERACTING NUCLEOLAR PHOSPHOPROTEIN"/>
    <property type="match status" value="1"/>
</dbReference>
<evidence type="ECO:0000313" key="8">
    <source>
        <dbReference type="Proteomes" id="UP000001699"/>
    </source>
</evidence>
<dbReference type="InterPro" id="IPR000504">
    <property type="entry name" value="RRM_dom"/>
</dbReference>
<dbReference type="PROSITE" id="PS50102">
    <property type="entry name" value="RRM"/>
    <property type="match status" value="1"/>
</dbReference>
<proteinExistence type="predicted"/>
<feature type="region of interest" description="Disordered" evidence="5">
    <location>
        <begin position="28"/>
        <end position="204"/>
    </location>
</feature>
<dbReference type="InterPro" id="IPR035979">
    <property type="entry name" value="RBD_domain_sf"/>
</dbReference>
<feature type="compositionally biased region" description="Acidic residues" evidence="5">
    <location>
        <begin position="194"/>
        <end position="204"/>
    </location>
</feature>
<dbReference type="VEuPathDB" id="FungiDB:AFUB_063470"/>
<evidence type="ECO:0000313" key="7">
    <source>
        <dbReference type="EMBL" id="EDP50015.1"/>
    </source>
</evidence>
<keyword evidence="8" id="KW-1185">Reference proteome</keyword>
<name>B0Y5I0_ASPFC</name>
<dbReference type="GO" id="GO:0005730">
    <property type="term" value="C:nucleolus"/>
    <property type="evidence" value="ECO:0007669"/>
    <property type="project" value="UniProtKB-SubCell"/>
</dbReference>